<reference evidence="5 6" key="1">
    <citation type="submission" date="2016-08" db="EMBL/GenBank/DDBJ databases">
        <title>A Parts List for Fungal Cellulosomes Revealed by Comparative Genomics.</title>
        <authorList>
            <consortium name="DOE Joint Genome Institute"/>
            <person name="Haitjema C.H."/>
            <person name="Gilmore S.P."/>
            <person name="Henske J.K."/>
            <person name="Solomon K.V."/>
            <person name="De Groot R."/>
            <person name="Kuo A."/>
            <person name="Mondo S.J."/>
            <person name="Salamov A.A."/>
            <person name="Labutti K."/>
            <person name="Zhao Z."/>
            <person name="Chiniquy J."/>
            <person name="Barry K."/>
            <person name="Brewer H.M."/>
            <person name="Purvine S.O."/>
            <person name="Wright A.T."/>
            <person name="Boxma B."/>
            <person name="Van Alen T."/>
            <person name="Hackstein J.H."/>
            <person name="Baker S.E."/>
            <person name="Grigoriev I.V."/>
            <person name="O'Malley M.A."/>
        </authorList>
    </citation>
    <scope>NUCLEOTIDE SEQUENCE [LARGE SCALE GENOMIC DNA]</scope>
    <source>
        <strain evidence="5 6">G1</strain>
    </source>
</reference>
<dbReference type="OrthoDB" id="444540at2759"/>
<accession>A0A1Y2CRV8</accession>
<dbReference type="PANTHER" id="PTHR34524">
    <property type="entry name" value="CALCYPHOSIN"/>
    <property type="match status" value="1"/>
</dbReference>
<feature type="region of interest" description="Disordered" evidence="4">
    <location>
        <begin position="82"/>
        <end position="113"/>
    </location>
</feature>
<dbReference type="InterPro" id="IPR011992">
    <property type="entry name" value="EF-hand-dom_pair"/>
</dbReference>
<keyword evidence="6" id="KW-1185">Reference proteome</keyword>
<evidence type="ECO:0000256" key="4">
    <source>
        <dbReference type="SAM" id="MobiDB-lite"/>
    </source>
</evidence>
<feature type="compositionally biased region" description="Polar residues" evidence="4">
    <location>
        <begin position="172"/>
        <end position="183"/>
    </location>
</feature>
<evidence type="ECO:0000256" key="2">
    <source>
        <dbReference type="ARBA" id="ARBA00022737"/>
    </source>
</evidence>
<dbReference type="InterPro" id="IPR051581">
    <property type="entry name" value="Ca-bind"/>
</dbReference>
<feature type="region of interest" description="Disordered" evidence="4">
    <location>
        <begin position="154"/>
        <end position="183"/>
    </location>
</feature>
<keyword evidence="3" id="KW-0106">Calcium</keyword>
<gene>
    <name evidence="5" type="ORF">LY90DRAFT_703040</name>
</gene>
<proteinExistence type="predicted"/>
<keyword evidence="2" id="KW-0677">Repeat</keyword>
<comment type="caution">
    <text evidence="5">The sequence shown here is derived from an EMBL/GenBank/DDBJ whole genome shotgun (WGS) entry which is preliminary data.</text>
</comment>
<dbReference type="SUPFAM" id="SSF47473">
    <property type="entry name" value="EF-hand"/>
    <property type="match status" value="1"/>
</dbReference>
<dbReference type="Gene3D" id="1.10.238.10">
    <property type="entry name" value="EF-hand"/>
    <property type="match status" value="1"/>
</dbReference>
<dbReference type="EMBL" id="MCOG01000099">
    <property type="protein sequence ID" value="ORY49713.1"/>
    <property type="molecule type" value="Genomic_DNA"/>
</dbReference>
<dbReference type="PANTHER" id="PTHR34524:SF6">
    <property type="entry name" value="CALCYPHOSINE LIKE"/>
    <property type="match status" value="1"/>
</dbReference>
<organism evidence="5 6">
    <name type="scientific">Neocallimastix californiae</name>
    <dbReference type="NCBI Taxonomy" id="1754190"/>
    <lineage>
        <taxon>Eukaryota</taxon>
        <taxon>Fungi</taxon>
        <taxon>Fungi incertae sedis</taxon>
        <taxon>Chytridiomycota</taxon>
        <taxon>Chytridiomycota incertae sedis</taxon>
        <taxon>Neocallimastigomycetes</taxon>
        <taxon>Neocallimastigales</taxon>
        <taxon>Neocallimastigaceae</taxon>
        <taxon>Neocallimastix</taxon>
    </lineage>
</organism>
<name>A0A1Y2CRV8_9FUNG</name>
<evidence type="ECO:0000256" key="3">
    <source>
        <dbReference type="ARBA" id="ARBA00022837"/>
    </source>
</evidence>
<dbReference type="STRING" id="1754190.A0A1Y2CRV8"/>
<dbReference type="GO" id="GO:0046872">
    <property type="term" value="F:metal ion binding"/>
    <property type="evidence" value="ECO:0007669"/>
    <property type="project" value="UniProtKB-KW"/>
</dbReference>
<dbReference type="AlphaFoldDB" id="A0A1Y2CRV8"/>
<keyword evidence="1" id="KW-0479">Metal-binding</keyword>
<evidence type="ECO:0000256" key="1">
    <source>
        <dbReference type="ARBA" id="ARBA00022723"/>
    </source>
</evidence>
<dbReference type="Proteomes" id="UP000193920">
    <property type="component" value="Unassembled WGS sequence"/>
</dbReference>
<evidence type="ECO:0008006" key="7">
    <source>
        <dbReference type="Google" id="ProtNLM"/>
    </source>
</evidence>
<protein>
    <recommendedName>
        <fullName evidence="7">EF-hand domain-containing protein</fullName>
    </recommendedName>
</protein>
<evidence type="ECO:0000313" key="6">
    <source>
        <dbReference type="Proteomes" id="UP000193920"/>
    </source>
</evidence>
<evidence type="ECO:0000313" key="5">
    <source>
        <dbReference type="EMBL" id="ORY49713.1"/>
    </source>
</evidence>
<sequence>MVSNVTIANEPVAVSVNLEKNVDIIFLKIREQLQTIGGRSVLKLYTMLNLERLIRETASDKNSEHIMCDPNEVIDENSVANITNNNNNSSSTTNNYNSNSNNNNNNNNNNNSNNVILSLEASRTANSSFVGVVSSCASSLGIPQSKSNSVTSRIFNNDLLQDPPVQPRRGSMVTSQSKNNNDLNSFVKHNERRYSRPRTNSLCIDSTIHKNSKIMFPSTNIQNIDNSKSIEIFPLNDKEHRTSKTNDGSAMTSNFSASSTSPMKDIYNDNISVTYEELVDGCTRVGLSLTTQEYETIFKNSKNKNSMVGIHRFILRIGGGLSVKRLEIVQNTFRMLINNNITTPNNAFILLKDAKAKFSPNEHPRVKSGELTPEQVLYHFLLFFESDRPDGVIELIEWEYYYALISSEISQDSFFEKQMVQCWPGLQLYSKYNITPKLNSKRRREIAEQLNIMNYITNNFRVFRDLLDIALVECNQDGSHHLEKNEVYEILRHFYLLIHQPFDESIFDELWIRIYRELEEVETISDYEEQFYNAIKKEIVYMEYEIFVHVTDEEN</sequence>